<organism evidence="1 2">
    <name type="scientific">Dactylosporangium darangshiense</name>
    <dbReference type="NCBI Taxonomy" id="579108"/>
    <lineage>
        <taxon>Bacteria</taxon>
        <taxon>Bacillati</taxon>
        <taxon>Actinomycetota</taxon>
        <taxon>Actinomycetes</taxon>
        <taxon>Micromonosporales</taxon>
        <taxon>Micromonosporaceae</taxon>
        <taxon>Dactylosporangium</taxon>
    </lineage>
</organism>
<dbReference type="InterPro" id="IPR016024">
    <property type="entry name" value="ARM-type_fold"/>
</dbReference>
<dbReference type="Proteomes" id="UP001500620">
    <property type="component" value="Unassembled WGS sequence"/>
</dbReference>
<proteinExistence type="predicted"/>
<protein>
    <recommendedName>
        <fullName evidence="3">Leucine rich repeat variant</fullName>
    </recommendedName>
</protein>
<accession>A0ABP8DE63</accession>
<sequence length="504" mass="53876">MAGLNTDACDVRSERQEILLALAANPALLAEHIDVLIATADPEVLQELALEQRLSSAQLTALSARGHRAVQLALIESGNLPAGQVSRDDPWALLAGIDRADASADWLPLLASWPDAQVRLALGASIMKRDRADIAELLAGDDDCAVAARATELYDLPELLARRLYQRTEACVRVALAGRPHAPAQLLAELMSTGGLSALEPCPHSTDLATALRDLRLAAAGNHATPVEAILPFITELDPAMALAVAHRRDLPAATYAKLVALNEPQITGMVASNSATPVGLLHRLYEQDAGRWRRNVLDNAATPIHLVLEHNRVTGTPHRIMFRKDRDELLALATDPSPAVRLIAAGSHQLPLDVRATLLDDPDPAVAKFALLSIDVTADQIRAFAARHGPRVFTSLAGHPCCPPDVLLAIARDPQSPREAVTEVAWHEAAPPAALRICYRHPASTVPLATNPATPPDILAELATHPDPHVVLEVARNTSLPPDAAWHILRGNTDGPVCVARPL</sequence>
<keyword evidence="2" id="KW-1185">Reference proteome</keyword>
<gene>
    <name evidence="1" type="ORF">GCM10022255_056170</name>
</gene>
<dbReference type="EMBL" id="BAABAT010000016">
    <property type="protein sequence ID" value="GAA4253829.1"/>
    <property type="molecule type" value="Genomic_DNA"/>
</dbReference>
<evidence type="ECO:0000313" key="2">
    <source>
        <dbReference type="Proteomes" id="UP001500620"/>
    </source>
</evidence>
<dbReference type="SUPFAM" id="SSF48371">
    <property type="entry name" value="ARM repeat"/>
    <property type="match status" value="1"/>
</dbReference>
<evidence type="ECO:0000313" key="1">
    <source>
        <dbReference type="EMBL" id="GAA4253829.1"/>
    </source>
</evidence>
<reference evidence="2" key="1">
    <citation type="journal article" date="2019" name="Int. J. Syst. Evol. Microbiol.">
        <title>The Global Catalogue of Microorganisms (GCM) 10K type strain sequencing project: providing services to taxonomists for standard genome sequencing and annotation.</title>
        <authorList>
            <consortium name="The Broad Institute Genomics Platform"/>
            <consortium name="The Broad Institute Genome Sequencing Center for Infectious Disease"/>
            <person name="Wu L."/>
            <person name="Ma J."/>
        </authorList>
    </citation>
    <scope>NUCLEOTIDE SEQUENCE [LARGE SCALE GENOMIC DNA]</scope>
    <source>
        <strain evidence="2">JCM 17441</strain>
    </source>
</reference>
<dbReference type="InterPro" id="IPR011989">
    <property type="entry name" value="ARM-like"/>
</dbReference>
<comment type="caution">
    <text evidence="1">The sequence shown here is derived from an EMBL/GenBank/DDBJ whole genome shotgun (WGS) entry which is preliminary data.</text>
</comment>
<dbReference type="Gene3D" id="1.25.10.10">
    <property type="entry name" value="Leucine-rich Repeat Variant"/>
    <property type="match status" value="1"/>
</dbReference>
<evidence type="ECO:0008006" key="3">
    <source>
        <dbReference type="Google" id="ProtNLM"/>
    </source>
</evidence>
<name>A0ABP8DE63_9ACTN</name>